<protein>
    <recommendedName>
        <fullName evidence="2">VWFA domain-containing protein</fullName>
    </recommendedName>
</protein>
<keyword evidence="1" id="KW-0812">Transmembrane</keyword>
<keyword evidence="1" id="KW-0472">Membrane</keyword>
<keyword evidence="1" id="KW-1133">Transmembrane helix</keyword>
<evidence type="ECO:0000313" key="3">
    <source>
        <dbReference type="EMBL" id="PLX19047.1"/>
    </source>
</evidence>
<reference evidence="3 4" key="1">
    <citation type="submission" date="2017-11" db="EMBL/GenBank/DDBJ databases">
        <title>Genome-resolved metagenomics identifies genetic mobility, metabolic interactions, and unexpected diversity in perchlorate-reducing communities.</title>
        <authorList>
            <person name="Barnum T.P."/>
            <person name="Figueroa I.A."/>
            <person name="Carlstrom C.I."/>
            <person name="Lucas L.N."/>
            <person name="Engelbrektson A.L."/>
            <person name="Coates J.D."/>
        </authorList>
    </citation>
    <scope>NUCLEOTIDE SEQUENCE [LARGE SCALE GENOMIC DNA]</scope>
    <source>
        <strain evidence="3">BM706</strain>
    </source>
</reference>
<feature type="transmembrane region" description="Helical" evidence="1">
    <location>
        <begin position="12"/>
        <end position="29"/>
    </location>
</feature>
<dbReference type="Gene3D" id="3.40.50.410">
    <property type="entry name" value="von Willebrand factor, type A domain"/>
    <property type="match status" value="1"/>
</dbReference>
<dbReference type="InterPro" id="IPR002035">
    <property type="entry name" value="VWF_A"/>
</dbReference>
<dbReference type="SUPFAM" id="SSF53300">
    <property type="entry name" value="vWA-like"/>
    <property type="match status" value="1"/>
</dbReference>
<name>A0A2N5ZK20_MUIH1</name>
<dbReference type="InterPro" id="IPR036465">
    <property type="entry name" value="vWFA_dom_sf"/>
</dbReference>
<feature type="transmembrane region" description="Helical" evidence="1">
    <location>
        <begin position="56"/>
        <end position="75"/>
    </location>
</feature>
<dbReference type="EMBL" id="PKTG01000042">
    <property type="protein sequence ID" value="PLX19047.1"/>
    <property type="molecule type" value="Genomic_DNA"/>
</dbReference>
<gene>
    <name evidence="3" type="ORF">C0601_02855</name>
</gene>
<organism evidence="3 4">
    <name type="scientific">Muiribacterium halophilum</name>
    <dbReference type="NCBI Taxonomy" id="2053465"/>
    <lineage>
        <taxon>Bacteria</taxon>
        <taxon>Candidatus Muiribacteriota</taxon>
        <taxon>Candidatus Muiribacteriia</taxon>
        <taxon>Candidatus Muiribacteriales</taxon>
        <taxon>Candidatus Muiribacteriaceae</taxon>
        <taxon>Candidatus Muiribacterium</taxon>
    </lineage>
</organism>
<evidence type="ECO:0000259" key="2">
    <source>
        <dbReference type="Pfam" id="PF13519"/>
    </source>
</evidence>
<accession>A0A2N5ZK20</accession>
<evidence type="ECO:0000313" key="4">
    <source>
        <dbReference type="Proteomes" id="UP000234857"/>
    </source>
</evidence>
<dbReference type="Proteomes" id="UP000234857">
    <property type="component" value="Unassembled WGS sequence"/>
</dbReference>
<sequence length="132" mass="15543">MLDIFKNVEYLSFIVLVPLIILMFVWVYFRKNKYISKYFTAENFFKYSKFKVKINIIIRATFASLFILFITISLARPGWGRKPVHIKREGSDVIIAIDISKSMNAQDIKPSRFFRVKQAVKDLLKNLKGDRV</sequence>
<evidence type="ECO:0000256" key="1">
    <source>
        <dbReference type="SAM" id="Phobius"/>
    </source>
</evidence>
<dbReference type="Pfam" id="PF13519">
    <property type="entry name" value="VWA_2"/>
    <property type="match status" value="1"/>
</dbReference>
<comment type="caution">
    <text evidence="3">The sequence shown here is derived from an EMBL/GenBank/DDBJ whole genome shotgun (WGS) entry which is preliminary data.</text>
</comment>
<feature type="domain" description="VWFA" evidence="2">
    <location>
        <begin position="93"/>
        <end position="132"/>
    </location>
</feature>
<proteinExistence type="predicted"/>
<dbReference type="AlphaFoldDB" id="A0A2N5ZK20"/>